<sequence length="112" mass="12826">MGSLDLALVLEISYCQKHLVLNLRLFNWRPVHIPLVPLQKFSSLGLGFLNNLRGQFRPSFLNDVRRNLVFLFHEATESDVSWVAVEGSSCSKYYVIQSRALDEIQGHFSMVT</sequence>
<evidence type="ECO:0000313" key="2">
    <source>
        <dbReference type="Proteomes" id="UP000291116"/>
    </source>
</evidence>
<dbReference type="Proteomes" id="UP000291116">
    <property type="component" value="Unassembled WGS sequence"/>
</dbReference>
<name>A0A448ZLQ2_9STRA</name>
<proteinExistence type="predicted"/>
<gene>
    <name evidence="1" type="ORF">PSNMU_V1.4_AUG-EV-PASAV3_0099660</name>
</gene>
<protein>
    <submittedName>
        <fullName evidence="1">Uncharacterized protein</fullName>
    </submittedName>
</protein>
<keyword evidence="2" id="KW-1185">Reference proteome</keyword>
<reference evidence="1 2" key="1">
    <citation type="submission" date="2019-01" db="EMBL/GenBank/DDBJ databases">
        <authorList>
            <person name="Ferrante I. M."/>
        </authorList>
    </citation>
    <scope>NUCLEOTIDE SEQUENCE [LARGE SCALE GENOMIC DNA]</scope>
    <source>
        <strain evidence="1 2">B856</strain>
    </source>
</reference>
<evidence type="ECO:0000313" key="1">
    <source>
        <dbReference type="EMBL" id="VEU42966.1"/>
    </source>
</evidence>
<accession>A0A448ZLQ2</accession>
<dbReference type="EMBL" id="CAACVS010000499">
    <property type="protein sequence ID" value="VEU42966.1"/>
    <property type="molecule type" value="Genomic_DNA"/>
</dbReference>
<dbReference type="AlphaFoldDB" id="A0A448ZLQ2"/>
<organism evidence="1 2">
    <name type="scientific">Pseudo-nitzschia multistriata</name>
    <dbReference type="NCBI Taxonomy" id="183589"/>
    <lineage>
        <taxon>Eukaryota</taxon>
        <taxon>Sar</taxon>
        <taxon>Stramenopiles</taxon>
        <taxon>Ochrophyta</taxon>
        <taxon>Bacillariophyta</taxon>
        <taxon>Bacillariophyceae</taxon>
        <taxon>Bacillariophycidae</taxon>
        <taxon>Bacillariales</taxon>
        <taxon>Bacillariaceae</taxon>
        <taxon>Pseudo-nitzschia</taxon>
    </lineage>
</organism>